<keyword evidence="10 14" id="KW-1133">Transmembrane helix</keyword>
<comment type="function">
    <text evidence="1">Antenna complexes are light-harvesting systems, which transfer the excitation energy to the reaction centers.</text>
</comment>
<feature type="transmembrane region" description="Helical" evidence="14">
    <location>
        <begin position="12"/>
        <end position="33"/>
    </location>
</feature>
<dbReference type="GO" id="GO:0005886">
    <property type="term" value="C:plasma membrane"/>
    <property type="evidence" value="ECO:0007669"/>
    <property type="project" value="UniProtKB-SubCell"/>
</dbReference>
<dbReference type="InterPro" id="IPR018332">
    <property type="entry name" value="Antenna_alpha"/>
</dbReference>
<evidence type="ECO:0000259" key="15">
    <source>
        <dbReference type="Pfam" id="PF00556"/>
    </source>
</evidence>
<sequence length="73" mass="7987">MYQVWLLFDPRRALIGLFTFLLVLALLIHFILLSTSRYNWIDGPAPSIIGTKMTAPPAVPTTTTNTAPAGATK</sequence>
<dbReference type="NCBIfam" id="NF040861">
    <property type="entry name" value="pufA_517_ASD"/>
    <property type="match status" value="1"/>
</dbReference>
<dbReference type="AlphaFoldDB" id="A0A4Q2U8B4"/>
<dbReference type="GO" id="GO:0019684">
    <property type="term" value="P:photosynthesis, light reaction"/>
    <property type="evidence" value="ECO:0007669"/>
    <property type="project" value="InterPro"/>
</dbReference>
<evidence type="ECO:0000256" key="13">
    <source>
        <dbReference type="ARBA" id="ARBA00023243"/>
    </source>
</evidence>
<evidence type="ECO:0000256" key="5">
    <source>
        <dbReference type="ARBA" id="ARBA00022549"/>
    </source>
</evidence>
<dbReference type="GO" id="GO:0019866">
    <property type="term" value="C:organelle inner membrane"/>
    <property type="evidence" value="ECO:0007669"/>
    <property type="project" value="InterPro"/>
</dbReference>
<evidence type="ECO:0000256" key="1">
    <source>
        <dbReference type="ARBA" id="ARBA00002455"/>
    </source>
</evidence>
<comment type="caution">
    <text evidence="16">The sequence shown here is derived from an EMBL/GenBank/DDBJ whole genome shotgun (WGS) entry which is preliminary data.</text>
</comment>
<keyword evidence="9" id="KW-0076">Bacteriochlorophyll</keyword>
<feature type="domain" description="Antenna complex alpha/beta subunit" evidence="15">
    <location>
        <begin position="1"/>
        <end position="41"/>
    </location>
</feature>
<evidence type="ECO:0000256" key="2">
    <source>
        <dbReference type="ARBA" id="ARBA00004249"/>
    </source>
</evidence>
<evidence type="ECO:0000256" key="12">
    <source>
        <dbReference type="ARBA" id="ARBA00023136"/>
    </source>
</evidence>
<dbReference type="EMBL" id="QYBB01000016">
    <property type="protein sequence ID" value="RYC31186.1"/>
    <property type="molecule type" value="Genomic_DNA"/>
</dbReference>
<dbReference type="InterPro" id="IPR035889">
    <property type="entry name" value="Light-harvesting_complex"/>
</dbReference>
<keyword evidence="17" id="KW-1185">Reference proteome</keyword>
<dbReference type="PRINTS" id="PR00673">
    <property type="entry name" value="LIGHTHARVSTA"/>
</dbReference>
<keyword evidence="3" id="KW-1003">Cell membrane</keyword>
<evidence type="ECO:0000256" key="3">
    <source>
        <dbReference type="ARBA" id="ARBA00022475"/>
    </source>
</evidence>
<proteinExistence type="predicted"/>
<evidence type="ECO:0000256" key="6">
    <source>
        <dbReference type="ARBA" id="ARBA00022692"/>
    </source>
</evidence>
<evidence type="ECO:0000256" key="8">
    <source>
        <dbReference type="ARBA" id="ARBA00022842"/>
    </source>
</evidence>
<dbReference type="SUPFAM" id="SSF56918">
    <property type="entry name" value="Light-harvesting complex subunits"/>
    <property type="match status" value="1"/>
</dbReference>
<evidence type="ECO:0000256" key="7">
    <source>
        <dbReference type="ARBA" id="ARBA00022723"/>
    </source>
</evidence>
<dbReference type="Proteomes" id="UP000290759">
    <property type="component" value="Unassembled WGS sequence"/>
</dbReference>
<keyword evidence="4" id="KW-0148">Chlorophyll</keyword>
<reference evidence="16 17" key="1">
    <citation type="submission" date="2018-12" db="EMBL/GenBank/DDBJ databases">
        <authorList>
            <person name="Grouzdev D.S."/>
            <person name="Krutkina M.S."/>
        </authorList>
    </citation>
    <scope>NUCLEOTIDE SEQUENCE [LARGE SCALE GENOMIC DNA]</scope>
    <source>
        <strain evidence="16 17">RmlP026</strain>
    </source>
</reference>
<evidence type="ECO:0000256" key="11">
    <source>
        <dbReference type="ARBA" id="ARBA00022991"/>
    </source>
</evidence>
<gene>
    <name evidence="16" type="ORF">D3273_14940</name>
</gene>
<dbReference type="InterPro" id="IPR000066">
    <property type="entry name" value="Antenna_a/b"/>
</dbReference>
<dbReference type="GO" id="GO:0042314">
    <property type="term" value="F:bacteriochlorophyll binding"/>
    <property type="evidence" value="ECO:0007669"/>
    <property type="project" value="UniProtKB-KW"/>
</dbReference>
<evidence type="ECO:0000256" key="4">
    <source>
        <dbReference type="ARBA" id="ARBA00022494"/>
    </source>
</evidence>
<evidence type="ECO:0000256" key="10">
    <source>
        <dbReference type="ARBA" id="ARBA00022989"/>
    </source>
</evidence>
<protein>
    <submittedName>
        <fullName evidence="16">Light-harvesting protein</fullName>
    </submittedName>
</protein>
<keyword evidence="11" id="KW-0157">Chromophore</keyword>
<evidence type="ECO:0000256" key="14">
    <source>
        <dbReference type="SAM" id="Phobius"/>
    </source>
</evidence>
<dbReference type="PROSITE" id="PS00968">
    <property type="entry name" value="ANTENNA_COMP_ALPHA"/>
    <property type="match status" value="1"/>
</dbReference>
<evidence type="ECO:0000256" key="9">
    <source>
        <dbReference type="ARBA" id="ARBA00022956"/>
    </source>
</evidence>
<dbReference type="Gene3D" id="4.10.220.20">
    <property type="entry name" value="Light-harvesting complex"/>
    <property type="match status" value="1"/>
</dbReference>
<name>A0A4Q2U8B4_9HYPH</name>
<dbReference type="RefSeq" id="WP_129227688.1">
    <property type="nucleotide sequence ID" value="NZ_QYBB01000016.1"/>
</dbReference>
<keyword evidence="12 14" id="KW-0472">Membrane</keyword>
<reference evidence="16 17" key="2">
    <citation type="submission" date="2019-02" db="EMBL/GenBank/DDBJ databases">
        <title>'Lichenibacterium ramalinii' gen. nov. sp. nov., 'Lichenibacterium minor' gen. nov. sp. nov.</title>
        <authorList>
            <person name="Pankratov T."/>
        </authorList>
    </citation>
    <scope>NUCLEOTIDE SEQUENCE [LARGE SCALE GENOMIC DNA]</scope>
    <source>
        <strain evidence="16 17">RmlP026</strain>
    </source>
</reference>
<evidence type="ECO:0000313" key="16">
    <source>
        <dbReference type="EMBL" id="RYC31186.1"/>
    </source>
</evidence>
<dbReference type="GO" id="GO:0030077">
    <property type="term" value="C:plasma membrane light-harvesting complex"/>
    <property type="evidence" value="ECO:0007669"/>
    <property type="project" value="InterPro"/>
</dbReference>
<keyword evidence="8" id="KW-0460">Magnesium</keyword>
<organism evidence="16 17">
    <name type="scientific">Lichenibacterium minor</name>
    <dbReference type="NCBI Taxonomy" id="2316528"/>
    <lineage>
        <taxon>Bacteria</taxon>
        <taxon>Pseudomonadati</taxon>
        <taxon>Pseudomonadota</taxon>
        <taxon>Alphaproteobacteria</taxon>
        <taxon>Hyphomicrobiales</taxon>
        <taxon>Lichenihabitantaceae</taxon>
        <taxon>Lichenibacterium</taxon>
    </lineage>
</organism>
<keyword evidence="5" id="KW-0042">Antenna complex</keyword>
<keyword evidence="13" id="KW-0437">Light-harvesting polypeptide</keyword>
<dbReference type="Pfam" id="PF00556">
    <property type="entry name" value="LHC"/>
    <property type="match status" value="1"/>
</dbReference>
<accession>A0A4Q2U8B4</accession>
<dbReference type="InterPro" id="IPR002361">
    <property type="entry name" value="Antenna_alpha_CS"/>
</dbReference>
<evidence type="ECO:0000313" key="17">
    <source>
        <dbReference type="Proteomes" id="UP000290759"/>
    </source>
</evidence>
<keyword evidence="7" id="KW-0479">Metal-binding</keyword>
<comment type="subcellular location">
    <subcellularLocation>
        <location evidence="2">Cell inner membrane</location>
        <topology evidence="2">Single-pass type II membrane protein</topology>
    </subcellularLocation>
</comment>
<dbReference type="GO" id="GO:0046872">
    <property type="term" value="F:metal ion binding"/>
    <property type="evidence" value="ECO:0007669"/>
    <property type="project" value="UniProtKB-KW"/>
</dbReference>
<keyword evidence="6 14" id="KW-0812">Transmembrane</keyword>